<dbReference type="EC" id="1.6.99.-" evidence="3"/>
<keyword evidence="4" id="KW-1185">Reference proteome</keyword>
<dbReference type="AlphaFoldDB" id="A0A6J5GS08"/>
<organism evidence="3 4">
    <name type="scientific">Paraburkholderia fynbosensis</name>
    <dbReference type="NCBI Taxonomy" id="1200993"/>
    <lineage>
        <taxon>Bacteria</taxon>
        <taxon>Pseudomonadati</taxon>
        <taxon>Pseudomonadota</taxon>
        <taxon>Betaproteobacteria</taxon>
        <taxon>Burkholderiales</taxon>
        <taxon>Burkholderiaceae</taxon>
        <taxon>Paraburkholderia</taxon>
    </lineage>
</organism>
<evidence type="ECO:0000313" key="4">
    <source>
        <dbReference type="Proteomes" id="UP000494252"/>
    </source>
</evidence>
<dbReference type="InterPro" id="IPR003680">
    <property type="entry name" value="Flavodoxin_fold"/>
</dbReference>
<dbReference type="GO" id="GO:0010181">
    <property type="term" value="F:FMN binding"/>
    <property type="evidence" value="ECO:0007669"/>
    <property type="project" value="TreeGrafter"/>
</dbReference>
<evidence type="ECO:0000313" key="3">
    <source>
        <dbReference type="EMBL" id="CAB3804625.1"/>
    </source>
</evidence>
<gene>
    <name evidence="3" type="primary">ywrO</name>
    <name evidence="3" type="ORF">LMG27177_05705</name>
</gene>
<sequence>MRTLVVLAHPNIESSQVNAVWASELHKRPETITLQNIYQAYPDWNIDVAREQMLLAGHDRIILQFPVYWYSVPPLLKKWIDDVFLYGWAYGPGGNRLARKEIGFAVSTGSPADAYQKNGRLGHTLDELLRPLEQTIRFIKARPLPTFVMHGANHTIPEDVLYRNALDYVDHLHKRHDYANVGSRSIASGD</sequence>
<dbReference type="PANTHER" id="PTHR47307">
    <property type="entry name" value="GLUTATHIONE-REGULATED POTASSIUM-EFFLUX SYSTEM ANCILLARY PROTEIN KEFG"/>
    <property type="match status" value="1"/>
</dbReference>
<dbReference type="Proteomes" id="UP000494252">
    <property type="component" value="Unassembled WGS sequence"/>
</dbReference>
<dbReference type="InterPro" id="IPR029039">
    <property type="entry name" value="Flavoprotein-like_sf"/>
</dbReference>
<dbReference type="EMBL" id="CADIKI010000020">
    <property type="protein sequence ID" value="CAB3804625.1"/>
    <property type="molecule type" value="Genomic_DNA"/>
</dbReference>
<accession>A0A6J5GS08</accession>
<feature type="domain" description="Flavodoxin-like fold" evidence="2">
    <location>
        <begin position="1"/>
        <end position="169"/>
    </location>
</feature>
<dbReference type="GO" id="GO:0003955">
    <property type="term" value="F:NAD(P)H dehydrogenase (quinone) activity"/>
    <property type="evidence" value="ECO:0007669"/>
    <property type="project" value="TreeGrafter"/>
</dbReference>
<dbReference type="Gene3D" id="3.40.50.360">
    <property type="match status" value="1"/>
</dbReference>
<dbReference type="RefSeq" id="WP_175164880.1">
    <property type="nucleotide sequence ID" value="NZ_CADIKI010000020.1"/>
</dbReference>
<dbReference type="GO" id="GO:0009055">
    <property type="term" value="F:electron transfer activity"/>
    <property type="evidence" value="ECO:0007669"/>
    <property type="project" value="TreeGrafter"/>
</dbReference>
<evidence type="ECO:0000256" key="1">
    <source>
        <dbReference type="ARBA" id="ARBA00023002"/>
    </source>
</evidence>
<evidence type="ECO:0000259" key="2">
    <source>
        <dbReference type="Pfam" id="PF02525"/>
    </source>
</evidence>
<reference evidence="3 4" key="1">
    <citation type="submission" date="2020-04" db="EMBL/GenBank/DDBJ databases">
        <authorList>
            <person name="De Canck E."/>
        </authorList>
    </citation>
    <scope>NUCLEOTIDE SEQUENCE [LARGE SCALE GENOMIC DNA]</scope>
    <source>
        <strain evidence="3 4">LMG 27177</strain>
    </source>
</reference>
<keyword evidence="1 3" id="KW-0560">Oxidoreductase</keyword>
<proteinExistence type="predicted"/>
<name>A0A6J5GS08_9BURK</name>
<dbReference type="PANTHER" id="PTHR47307:SF1">
    <property type="entry name" value="GLUTATHIONE-REGULATED POTASSIUM-EFFLUX SYSTEM ANCILLARY PROTEIN KEFG"/>
    <property type="match status" value="1"/>
</dbReference>
<dbReference type="SUPFAM" id="SSF52218">
    <property type="entry name" value="Flavoproteins"/>
    <property type="match status" value="1"/>
</dbReference>
<dbReference type="Pfam" id="PF02525">
    <property type="entry name" value="Flavodoxin_2"/>
    <property type="match status" value="1"/>
</dbReference>
<protein>
    <submittedName>
        <fullName evidence="3">General stress protein 14</fullName>
        <ecNumber evidence="3">1.6.99.-</ecNumber>
    </submittedName>
</protein>
<dbReference type="InterPro" id="IPR046980">
    <property type="entry name" value="KefG/KefF"/>
</dbReference>